<evidence type="ECO:0000256" key="12">
    <source>
        <dbReference type="RuleBase" id="RU301113"/>
    </source>
</evidence>
<dbReference type="PROSITE" id="PS51073">
    <property type="entry name" value="RPEL"/>
    <property type="match status" value="1"/>
</dbReference>
<dbReference type="GO" id="GO:0043149">
    <property type="term" value="P:stress fiber assembly"/>
    <property type="evidence" value="ECO:0007669"/>
    <property type="project" value="TreeGrafter"/>
</dbReference>
<keyword evidence="9" id="KW-0650">Protein phosphatase inhibitor</keyword>
<proteinExistence type="inferred from homology"/>
<accession>A0A4Z2E7P9</accession>
<keyword evidence="15" id="KW-1185">Reference proteome</keyword>
<evidence type="ECO:0000256" key="2">
    <source>
        <dbReference type="ARBA" id="ARBA00004496"/>
    </source>
</evidence>
<comment type="subcellular location">
    <subcellularLocation>
        <location evidence="2">Cytoplasm</location>
    </subcellularLocation>
    <subcellularLocation>
        <location evidence="1">Nucleus</location>
    </subcellularLocation>
    <subcellularLocation>
        <location evidence="10">Synapse</location>
    </subcellularLocation>
</comment>
<evidence type="ECO:0000256" key="13">
    <source>
        <dbReference type="SAM" id="MobiDB-lite"/>
    </source>
</evidence>
<evidence type="ECO:0000256" key="4">
    <source>
        <dbReference type="ARBA" id="ARBA00022490"/>
    </source>
</evidence>
<feature type="region of interest" description="Disordered" evidence="13">
    <location>
        <begin position="53"/>
        <end position="118"/>
    </location>
</feature>
<dbReference type="GO" id="GO:0005634">
    <property type="term" value="C:nucleus"/>
    <property type="evidence" value="ECO:0007669"/>
    <property type="project" value="UniProtKB-SubCell"/>
</dbReference>
<feature type="repeat" description="RPEL" evidence="11">
    <location>
        <begin position="47"/>
        <end position="72"/>
    </location>
</feature>
<sequence length="158" mass="17766">MPNECDYEDLPSMYKDEDDEDEDEEDDEDDDDNLFTSCLAQKVLRKDTLAIKLSNRPSKRELEEKNILPMQTDEERRGSGVEAGEQNEMREISLSDALTSAPRTPERRPLSLSASQPRPLEFDILGNGLICVVAESSTMRSISRPPGRREATAGRGYA</sequence>
<dbReference type="Gene3D" id="6.10.140.1750">
    <property type="match status" value="1"/>
</dbReference>
<evidence type="ECO:0000256" key="11">
    <source>
        <dbReference type="PROSITE-ProRule" id="PRU00401"/>
    </source>
</evidence>
<dbReference type="GO" id="GO:0045202">
    <property type="term" value="C:synapse"/>
    <property type="evidence" value="ECO:0007669"/>
    <property type="project" value="UniProtKB-SubCell"/>
</dbReference>
<keyword evidence="6" id="KW-0770">Synapse</keyword>
<dbReference type="Pfam" id="PF02755">
    <property type="entry name" value="RPEL"/>
    <property type="match status" value="1"/>
</dbReference>
<keyword evidence="5 12" id="KW-0677">Repeat</keyword>
<keyword evidence="8" id="KW-0539">Nucleus</keyword>
<evidence type="ECO:0000313" key="14">
    <source>
        <dbReference type="EMBL" id="TNN24817.1"/>
    </source>
</evidence>
<organism evidence="14 15">
    <name type="scientific">Liparis tanakae</name>
    <name type="common">Tanaka's snailfish</name>
    <dbReference type="NCBI Taxonomy" id="230148"/>
    <lineage>
        <taxon>Eukaryota</taxon>
        <taxon>Metazoa</taxon>
        <taxon>Chordata</taxon>
        <taxon>Craniata</taxon>
        <taxon>Vertebrata</taxon>
        <taxon>Euteleostomi</taxon>
        <taxon>Actinopterygii</taxon>
        <taxon>Neopterygii</taxon>
        <taxon>Teleostei</taxon>
        <taxon>Neoteleostei</taxon>
        <taxon>Acanthomorphata</taxon>
        <taxon>Eupercaria</taxon>
        <taxon>Perciformes</taxon>
        <taxon>Cottioidei</taxon>
        <taxon>Cottales</taxon>
        <taxon>Liparidae</taxon>
        <taxon>Liparis</taxon>
    </lineage>
</organism>
<feature type="region of interest" description="Disordered" evidence="13">
    <location>
        <begin position="138"/>
        <end position="158"/>
    </location>
</feature>
<dbReference type="PANTHER" id="PTHR12751">
    <property type="entry name" value="PHOSPHATASE AND ACTIN REGULATOR PHACTR"/>
    <property type="match status" value="1"/>
</dbReference>
<evidence type="ECO:0000256" key="8">
    <source>
        <dbReference type="ARBA" id="ARBA00023242"/>
    </source>
</evidence>
<protein>
    <recommendedName>
        <fullName evidence="12">Phosphatase and actin regulator</fullName>
    </recommendedName>
</protein>
<comment type="caution">
    <text evidence="14">The sequence shown here is derived from an EMBL/GenBank/DDBJ whole genome shotgun (WGS) entry which is preliminary data.</text>
</comment>
<evidence type="ECO:0000256" key="7">
    <source>
        <dbReference type="ARBA" id="ARBA00023203"/>
    </source>
</evidence>
<feature type="compositionally biased region" description="Acidic residues" evidence="13">
    <location>
        <begin position="16"/>
        <end position="33"/>
    </location>
</feature>
<evidence type="ECO:0000256" key="3">
    <source>
        <dbReference type="ARBA" id="ARBA00009795"/>
    </source>
</evidence>
<dbReference type="EMBL" id="SRLO01014189">
    <property type="protein sequence ID" value="TNN24817.1"/>
    <property type="molecule type" value="Genomic_DNA"/>
</dbReference>
<evidence type="ECO:0000313" key="15">
    <source>
        <dbReference type="Proteomes" id="UP000314294"/>
    </source>
</evidence>
<dbReference type="Proteomes" id="UP000314294">
    <property type="component" value="Unassembled WGS sequence"/>
</dbReference>
<gene>
    <name evidence="14" type="primary">PHACTR1_1</name>
    <name evidence="14" type="ORF">EYF80_065057</name>
</gene>
<evidence type="ECO:0000256" key="1">
    <source>
        <dbReference type="ARBA" id="ARBA00004123"/>
    </source>
</evidence>
<reference evidence="14 15" key="1">
    <citation type="submission" date="2019-03" db="EMBL/GenBank/DDBJ databases">
        <title>First draft genome of Liparis tanakae, snailfish: a comprehensive survey of snailfish specific genes.</title>
        <authorList>
            <person name="Kim W."/>
            <person name="Song I."/>
            <person name="Jeong J.-H."/>
            <person name="Kim D."/>
            <person name="Kim S."/>
            <person name="Ryu S."/>
            <person name="Song J.Y."/>
            <person name="Lee S.K."/>
        </authorList>
    </citation>
    <scope>NUCLEOTIDE SEQUENCE [LARGE SCALE GENOMIC DNA]</scope>
    <source>
        <tissue evidence="14">Muscle</tissue>
    </source>
</reference>
<dbReference type="GO" id="GO:0048870">
    <property type="term" value="P:cell motility"/>
    <property type="evidence" value="ECO:0007669"/>
    <property type="project" value="TreeGrafter"/>
</dbReference>
<feature type="region of interest" description="Disordered" evidence="13">
    <location>
        <begin position="1"/>
        <end position="35"/>
    </location>
</feature>
<dbReference type="GO" id="GO:0005737">
    <property type="term" value="C:cytoplasm"/>
    <property type="evidence" value="ECO:0007669"/>
    <property type="project" value="UniProtKB-SubCell"/>
</dbReference>
<evidence type="ECO:0000256" key="10">
    <source>
        <dbReference type="ARBA" id="ARBA00034103"/>
    </source>
</evidence>
<dbReference type="GO" id="GO:0003779">
    <property type="term" value="F:actin binding"/>
    <property type="evidence" value="ECO:0007669"/>
    <property type="project" value="UniProtKB-KW"/>
</dbReference>
<dbReference type="SMART" id="SM00707">
    <property type="entry name" value="RPEL"/>
    <property type="match status" value="1"/>
</dbReference>
<dbReference type="GO" id="GO:0004864">
    <property type="term" value="F:protein phosphatase inhibitor activity"/>
    <property type="evidence" value="ECO:0007669"/>
    <property type="project" value="UniProtKB-UniRule"/>
</dbReference>
<evidence type="ECO:0000256" key="5">
    <source>
        <dbReference type="ARBA" id="ARBA00022737"/>
    </source>
</evidence>
<comment type="subunit">
    <text evidence="12">Binds PPP1CA and actin.</text>
</comment>
<keyword evidence="7 12" id="KW-0009">Actin-binding</keyword>
<evidence type="ECO:0000256" key="9">
    <source>
        <dbReference type="ARBA" id="ARBA00023272"/>
    </source>
</evidence>
<dbReference type="PANTHER" id="PTHR12751:SF6">
    <property type="entry name" value="PHOSPHATASE AND ACTIN REGULATOR 1"/>
    <property type="match status" value="1"/>
</dbReference>
<evidence type="ECO:0000256" key="6">
    <source>
        <dbReference type="ARBA" id="ARBA00023018"/>
    </source>
</evidence>
<dbReference type="AlphaFoldDB" id="A0A4Z2E7P9"/>
<dbReference type="OrthoDB" id="5563016at2759"/>
<keyword evidence="4" id="KW-0963">Cytoplasm</keyword>
<comment type="similarity">
    <text evidence="3 12">Belongs to the phosphatase and actin regulator family.</text>
</comment>
<name>A0A4Z2E7P9_9TELE</name>
<dbReference type="InterPro" id="IPR004018">
    <property type="entry name" value="RPEL_repeat"/>
</dbReference>